<feature type="domain" description="HD" evidence="1">
    <location>
        <begin position="149"/>
        <end position="271"/>
    </location>
</feature>
<reference evidence="3" key="1">
    <citation type="submission" date="2021-10" db="EMBL/GenBank/DDBJ databases">
        <title>Anaerobic single-cell dispensing facilitates the cultivation of human gut bacteria.</title>
        <authorList>
            <person name="Afrizal A."/>
        </authorList>
    </citation>
    <scope>NUCLEOTIDE SEQUENCE</scope>
    <source>
        <strain evidence="3">CLA-AA-H204</strain>
    </source>
</reference>
<organism evidence="3 4">
    <name type="scientific">Roseburia amylophila</name>
    <dbReference type="NCBI Taxonomy" id="2981794"/>
    <lineage>
        <taxon>Bacteria</taxon>
        <taxon>Bacillati</taxon>
        <taxon>Bacillota</taxon>
        <taxon>Clostridia</taxon>
        <taxon>Lachnospirales</taxon>
        <taxon>Lachnospiraceae</taxon>
        <taxon>Roseburia</taxon>
    </lineage>
</organism>
<dbReference type="Gene3D" id="1.10.3210.10">
    <property type="entry name" value="Hypothetical protein af1432"/>
    <property type="match status" value="1"/>
</dbReference>
<dbReference type="EMBL" id="JAJEQW010000003">
    <property type="protein sequence ID" value="MCC2241602.1"/>
    <property type="molecule type" value="Genomic_DNA"/>
</dbReference>
<dbReference type="PROSITE" id="PS51832">
    <property type="entry name" value="HD_GYP"/>
    <property type="match status" value="1"/>
</dbReference>
<dbReference type="PANTHER" id="PTHR43155">
    <property type="entry name" value="CYCLIC DI-GMP PHOSPHODIESTERASE PA4108-RELATED"/>
    <property type="match status" value="1"/>
</dbReference>
<sequence>MHTVATKNLHPGMVTAAPVMSRHGQMIVEAHKMLTTQMIAHLEFYGIESAKIIDGALPVDAIQSMAEEKEAVDRYSERVRNSKEFKVFKANYEKKVPFLEKSINDFVTKNIPLDQEALLSCALDLFARHSTTISMFDMLHNMRKITDSTYAHSLNVSLISRMIGMWQDYNADDLETLTLGGLLHDIGKSKIPPEIINKPGRLTPEEYELVKKHSEYGYELLKNQNVSVHIKKIALTHHERCDGSGYPIGLIGDDIDDFANIVAIADVYDAMTADRCYRRGVCPFEVIATFEREGLGKYKPQFITSFLEHIANTYINNDVMLSNGMTGKIVLINKHRLTRPVVRLEDGIFINLEKRPELYVQTII</sequence>
<feature type="domain" description="HD-GYP" evidence="2">
    <location>
        <begin position="127"/>
        <end position="322"/>
    </location>
</feature>
<dbReference type="CDD" id="cd00077">
    <property type="entry name" value="HDc"/>
    <property type="match status" value="1"/>
</dbReference>
<protein>
    <submittedName>
        <fullName evidence="3">HD-GYP domain-containing protein</fullName>
    </submittedName>
</protein>
<dbReference type="InterPro" id="IPR003607">
    <property type="entry name" value="HD/PDEase_dom"/>
</dbReference>
<name>A0AAW4WGM5_9FIRM</name>
<evidence type="ECO:0000313" key="4">
    <source>
        <dbReference type="Proteomes" id="UP001198893"/>
    </source>
</evidence>
<proteinExistence type="predicted"/>
<comment type="caution">
    <text evidence="3">The sequence shown here is derived from an EMBL/GenBank/DDBJ whole genome shotgun (WGS) entry which is preliminary data.</text>
</comment>
<evidence type="ECO:0000313" key="3">
    <source>
        <dbReference type="EMBL" id="MCC2241602.1"/>
    </source>
</evidence>
<evidence type="ECO:0000259" key="1">
    <source>
        <dbReference type="PROSITE" id="PS51831"/>
    </source>
</evidence>
<dbReference type="SMART" id="SM00471">
    <property type="entry name" value="HDc"/>
    <property type="match status" value="1"/>
</dbReference>
<dbReference type="RefSeq" id="WP_227709796.1">
    <property type="nucleotide sequence ID" value="NZ_JAJEQW010000003.1"/>
</dbReference>
<dbReference type="SUPFAM" id="SSF109604">
    <property type="entry name" value="HD-domain/PDEase-like"/>
    <property type="match status" value="1"/>
</dbReference>
<dbReference type="InterPro" id="IPR006674">
    <property type="entry name" value="HD_domain"/>
</dbReference>
<dbReference type="Proteomes" id="UP001198893">
    <property type="component" value="Unassembled WGS sequence"/>
</dbReference>
<dbReference type="NCBIfam" id="TIGR00277">
    <property type="entry name" value="HDIG"/>
    <property type="match status" value="1"/>
</dbReference>
<accession>A0AAW4WGM5</accession>
<dbReference type="InterPro" id="IPR037522">
    <property type="entry name" value="HD_GYP_dom"/>
</dbReference>
<gene>
    <name evidence="3" type="ORF">LKD47_04675</name>
</gene>
<evidence type="ECO:0000259" key="2">
    <source>
        <dbReference type="PROSITE" id="PS51832"/>
    </source>
</evidence>
<dbReference type="PANTHER" id="PTHR43155:SF2">
    <property type="entry name" value="CYCLIC DI-GMP PHOSPHODIESTERASE PA4108"/>
    <property type="match status" value="1"/>
</dbReference>
<dbReference type="Pfam" id="PF13487">
    <property type="entry name" value="HD_5"/>
    <property type="match status" value="1"/>
</dbReference>
<dbReference type="PROSITE" id="PS51831">
    <property type="entry name" value="HD"/>
    <property type="match status" value="1"/>
</dbReference>
<dbReference type="AlphaFoldDB" id="A0AAW4WGM5"/>
<dbReference type="InterPro" id="IPR006675">
    <property type="entry name" value="HDIG_dom"/>
</dbReference>